<comment type="caution">
    <text evidence="2">The sequence shown here is derived from an EMBL/GenBank/DDBJ whole genome shotgun (WGS) entry which is preliminary data.</text>
</comment>
<keyword evidence="3" id="KW-1185">Reference proteome</keyword>
<evidence type="ECO:0000313" key="2">
    <source>
        <dbReference type="EMBL" id="RKD90180.1"/>
    </source>
</evidence>
<reference evidence="2 3" key="1">
    <citation type="submission" date="2018-09" db="EMBL/GenBank/DDBJ databases">
        <title>Genomic Encyclopedia of Archaeal and Bacterial Type Strains, Phase II (KMG-II): from individual species to whole genera.</title>
        <authorList>
            <person name="Goeker M."/>
        </authorList>
    </citation>
    <scope>NUCLEOTIDE SEQUENCE [LARGE SCALE GENOMIC DNA]</scope>
    <source>
        <strain evidence="2 3">DSM 27148</strain>
    </source>
</reference>
<proteinExistence type="predicted"/>
<gene>
    <name evidence="2" type="ORF">BC643_0516</name>
</gene>
<dbReference type="AlphaFoldDB" id="A0A419W401"/>
<feature type="chain" id="PRO_5018975560" description="DUF2846 domain-containing protein" evidence="1">
    <location>
        <begin position="22"/>
        <end position="151"/>
    </location>
</feature>
<sequence>MKTALRVFFVVLVAFAFNACALQPITSSYDYQENKTETVDLDQLGNGRILIYNGADILHKVDNTARLNLWIDEKPMGQVGASEYAIMELGSGTYDFKLLHVDMFKFKSSHRIEIDEKTKVIRIEPTITSNDLTITNQLPSKFNKFSYVESR</sequence>
<accession>A0A419W401</accession>
<dbReference type="Proteomes" id="UP000283387">
    <property type="component" value="Unassembled WGS sequence"/>
</dbReference>
<name>A0A419W401_9BACT</name>
<keyword evidence="1" id="KW-0732">Signal</keyword>
<evidence type="ECO:0000313" key="3">
    <source>
        <dbReference type="Proteomes" id="UP000283387"/>
    </source>
</evidence>
<dbReference type="OrthoDB" id="1369691at2"/>
<evidence type="ECO:0000256" key="1">
    <source>
        <dbReference type="SAM" id="SignalP"/>
    </source>
</evidence>
<protein>
    <recommendedName>
        <fullName evidence="4">DUF2846 domain-containing protein</fullName>
    </recommendedName>
</protein>
<dbReference type="EMBL" id="RAPN01000001">
    <property type="protein sequence ID" value="RKD90180.1"/>
    <property type="molecule type" value="Genomic_DNA"/>
</dbReference>
<dbReference type="RefSeq" id="WP_120271605.1">
    <property type="nucleotide sequence ID" value="NZ_RAPN01000001.1"/>
</dbReference>
<evidence type="ECO:0008006" key="4">
    <source>
        <dbReference type="Google" id="ProtNLM"/>
    </source>
</evidence>
<organism evidence="2 3">
    <name type="scientific">Mangrovibacterium diazotrophicum</name>
    <dbReference type="NCBI Taxonomy" id="1261403"/>
    <lineage>
        <taxon>Bacteria</taxon>
        <taxon>Pseudomonadati</taxon>
        <taxon>Bacteroidota</taxon>
        <taxon>Bacteroidia</taxon>
        <taxon>Marinilabiliales</taxon>
        <taxon>Prolixibacteraceae</taxon>
        <taxon>Mangrovibacterium</taxon>
    </lineage>
</organism>
<feature type="signal peptide" evidence="1">
    <location>
        <begin position="1"/>
        <end position="21"/>
    </location>
</feature>